<evidence type="ECO:0000259" key="1">
    <source>
        <dbReference type="Pfam" id="PF00535"/>
    </source>
</evidence>
<dbReference type="Pfam" id="PF00535">
    <property type="entry name" value="Glycos_transf_2"/>
    <property type="match status" value="1"/>
</dbReference>
<organism evidence="2 3">
    <name type="scientific">Sandaracinomonas limnophila</name>
    <dbReference type="NCBI Taxonomy" id="1862386"/>
    <lineage>
        <taxon>Bacteria</taxon>
        <taxon>Pseudomonadati</taxon>
        <taxon>Bacteroidota</taxon>
        <taxon>Cytophagia</taxon>
        <taxon>Cytophagales</taxon>
        <taxon>Flectobacillaceae</taxon>
        <taxon>Sandaracinomonas</taxon>
    </lineage>
</organism>
<dbReference type="InterPro" id="IPR029044">
    <property type="entry name" value="Nucleotide-diphossugar_trans"/>
</dbReference>
<dbReference type="EMBL" id="SACY01000003">
    <property type="protein sequence ID" value="RVU24701.1"/>
    <property type="molecule type" value="Genomic_DNA"/>
</dbReference>
<keyword evidence="2" id="KW-0808">Transferase</keyword>
<dbReference type="GO" id="GO:0016758">
    <property type="term" value="F:hexosyltransferase activity"/>
    <property type="evidence" value="ECO:0007669"/>
    <property type="project" value="UniProtKB-ARBA"/>
</dbReference>
<dbReference type="OrthoDB" id="199095at2"/>
<accession>A0A437PR34</accession>
<feature type="domain" description="Glycosyltransferase 2-like" evidence="1">
    <location>
        <begin position="23"/>
        <end position="192"/>
    </location>
</feature>
<dbReference type="Gene3D" id="3.90.550.10">
    <property type="entry name" value="Spore Coat Polysaccharide Biosynthesis Protein SpsA, Chain A"/>
    <property type="match status" value="1"/>
</dbReference>
<reference evidence="2 3" key="1">
    <citation type="submission" date="2019-01" db="EMBL/GenBank/DDBJ databases">
        <authorList>
            <person name="Chen W.-M."/>
        </authorList>
    </citation>
    <scope>NUCLEOTIDE SEQUENCE [LARGE SCALE GENOMIC DNA]</scope>
    <source>
        <strain evidence="2 3">FSY-15</strain>
    </source>
</reference>
<gene>
    <name evidence="2" type="ORF">EOJ36_06720</name>
</gene>
<dbReference type="InterPro" id="IPR001173">
    <property type="entry name" value="Glyco_trans_2-like"/>
</dbReference>
<proteinExistence type="predicted"/>
<dbReference type="PANTHER" id="PTHR22916">
    <property type="entry name" value="GLYCOSYLTRANSFERASE"/>
    <property type="match status" value="1"/>
</dbReference>
<dbReference type="SUPFAM" id="SSF53448">
    <property type="entry name" value="Nucleotide-diphospho-sugar transferases"/>
    <property type="match status" value="1"/>
</dbReference>
<sequence>MDFSRFDHDEFPGSKVSNKPKVSVCLITYKHENYIEKCLDSILEQQTSFDFEIVVGEDHSPDNTAKILEAYAQKHPEKIRAFIRPKNISAKFNFLHTFFACKGDYIVHIEGDDYFCDPNKLQTQVEFLEQNPSYSACFHNAIMQYEDEIAVENHNINPPNQKAIIHSEDFLQEKETWFMATASVMMRRKFVETLPEWFLKSKSGDIPLYVILAEQGPIGYIDKVMTVYRRHLEGMSFTDSNHQLIFLQNRVFMYSKIGEYTKGKYKPLINSILGDYYLMYLDTHELKNNWIKKFCFFLKAFILLPKGSNKKLKEVFKSSLLTNFLKKILKIYLIFRR</sequence>
<keyword evidence="3" id="KW-1185">Reference proteome</keyword>
<dbReference type="Proteomes" id="UP000282832">
    <property type="component" value="Unassembled WGS sequence"/>
</dbReference>
<dbReference type="PANTHER" id="PTHR22916:SF3">
    <property type="entry name" value="UDP-GLCNAC:BETAGAL BETA-1,3-N-ACETYLGLUCOSAMINYLTRANSFERASE-LIKE PROTEIN 1"/>
    <property type="match status" value="1"/>
</dbReference>
<dbReference type="AlphaFoldDB" id="A0A437PR34"/>
<dbReference type="RefSeq" id="WP_127803661.1">
    <property type="nucleotide sequence ID" value="NZ_SACY01000003.1"/>
</dbReference>
<evidence type="ECO:0000313" key="2">
    <source>
        <dbReference type="EMBL" id="RVU24701.1"/>
    </source>
</evidence>
<comment type="caution">
    <text evidence="2">The sequence shown here is derived from an EMBL/GenBank/DDBJ whole genome shotgun (WGS) entry which is preliminary data.</text>
</comment>
<name>A0A437PR34_9BACT</name>
<evidence type="ECO:0000313" key="3">
    <source>
        <dbReference type="Proteomes" id="UP000282832"/>
    </source>
</evidence>
<protein>
    <submittedName>
        <fullName evidence="2">Glycosyltransferase</fullName>
    </submittedName>
</protein>